<evidence type="ECO:0000313" key="2">
    <source>
        <dbReference type="EMBL" id="QQR28651.1"/>
    </source>
</evidence>
<proteinExistence type="predicted"/>
<dbReference type="EMBL" id="CP065321">
    <property type="protein sequence ID" value="QQR28651.1"/>
    <property type="molecule type" value="Genomic_DNA"/>
</dbReference>
<evidence type="ECO:0000313" key="3">
    <source>
        <dbReference type="Proteomes" id="UP000196710"/>
    </source>
</evidence>
<accession>A0A1Z2XLQ3</accession>
<dbReference type="RefSeq" id="WP_088364350.1">
    <property type="nucleotide sequence ID" value="NZ_CP021422.1"/>
</dbReference>
<dbReference type="AlphaFoldDB" id="A0A1Z2XLQ3"/>
<dbReference type="Proteomes" id="UP000196710">
    <property type="component" value="Chromosome"/>
</dbReference>
<keyword evidence="3" id="KW-1185">Reference proteome</keyword>
<dbReference type="EMBL" id="CP021422">
    <property type="protein sequence ID" value="ASB39362.1"/>
    <property type="molecule type" value="Genomic_DNA"/>
</dbReference>
<evidence type="ECO:0000313" key="4">
    <source>
        <dbReference type="Proteomes" id="UP000596035"/>
    </source>
</evidence>
<evidence type="ECO:0000313" key="1">
    <source>
        <dbReference type="EMBL" id="ASB39362.1"/>
    </source>
</evidence>
<reference evidence="1" key="1">
    <citation type="journal article" date="2017" name="Genome Announc.">
        <title>High-Quality Whole-Genome Sequences of the Oligo-Mouse-Microbiota Bacterial Community.</title>
        <authorList>
            <person name="Garzetti D."/>
            <person name="Brugiroux S."/>
            <person name="Bunk B."/>
            <person name="Pukall R."/>
            <person name="McCoy K.D."/>
            <person name="Macpherson A.J."/>
            <person name="Stecher B."/>
        </authorList>
    </citation>
    <scope>NUCLEOTIDE SEQUENCE</scope>
    <source>
        <strain evidence="1">KB18</strain>
    </source>
</reference>
<protein>
    <submittedName>
        <fullName evidence="2">Uncharacterized protein</fullName>
    </submittedName>
</protein>
<name>A0A1Z2XLQ3_9FIRM</name>
<reference evidence="3" key="2">
    <citation type="submission" date="2017-05" db="EMBL/GenBank/DDBJ databases">
        <title>Improved OligoMM genomes.</title>
        <authorList>
            <person name="Garzetti D."/>
        </authorList>
    </citation>
    <scope>NUCLEOTIDE SEQUENCE [LARGE SCALE GENOMIC DNA]</scope>
    <source>
        <strain evidence="3">KB18</strain>
    </source>
</reference>
<organism evidence="2 4">
    <name type="scientific">Acutalibacter muris</name>
    <dbReference type="NCBI Taxonomy" id="1796620"/>
    <lineage>
        <taxon>Bacteria</taxon>
        <taxon>Bacillati</taxon>
        <taxon>Bacillota</taxon>
        <taxon>Clostridia</taxon>
        <taxon>Eubacteriales</taxon>
        <taxon>Acutalibacteraceae</taxon>
        <taxon>Acutalibacter</taxon>
    </lineage>
</organism>
<sequence length="94" mass="10397">MRKYIADNELGIKLSRGNRVDRARWNEFLGIQVAVKEPTAVPEPQPVSSGRQVCSASMHFCGMIDVDLTTAGLKRVFDGNTQGEIEITFTLKGE</sequence>
<gene>
    <name evidence="1" type="ORF">ADH66_01025</name>
    <name evidence="2" type="ORF">I5Q82_11010</name>
</gene>
<dbReference type="Proteomes" id="UP000596035">
    <property type="component" value="Chromosome"/>
</dbReference>
<dbReference type="KEGG" id="amur:ADH66_01025"/>
<reference evidence="2 4" key="3">
    <citation type="submission" date="2020-11" db="EMBL/GenBank/DDBJ databases">
        <title>Closed and high quality bacterial genomes of the OMM12 community.</title>
        <authorList>
            <person name="Marbouty M."/>
            <person name="Lamy-Besnier Q."/>
            <person name="Debarbieux L."/>
            <person name="Koszul R."/>
        </authorList>
    </citation>
    <scope>NUCLEOTIDE SEQUENCE [LARGE SCALE GENOMIC DNA]</scope>
    <source>
        <strain evidence="2 4">KB18</strain>
    </source>
</reference>